<proteinExistence type="predicted"/>
<protein>
    <submittedName>
        <fullName evidence="2">Zinc ribbon domain-containing protein</fullName>
    </submittedName>
</protein>
<dbReference type="Proteomes" id="UP000749040">
    <property type="component" value="Unassembled WGS sequence"/>
</dbReference>
<evidence type="ECO:0000313" key="3">
    <source>
        <dbReference type="Proteomes" id="UP000749040"/>
    </source>
</evidence>
<evidence type="ECO:0000256" key="1">
    <source>
        <dbReference type="SAM" id="Phobius"/>
    </source>
</evidence>
<keyword evidence="1" id="KW-0472">Membrane</keyword>
<comment type="caution">
    <text evidence="2">The sequence shown here is derived from an EMBL/GenBank/DDBJ whole genome shotgun (WGS) entry which is preliminary data.</text>
</comment>
<keyword evidence="1" id="KW-0812">Transmembrane</keyword>
<organism evidence="2 3">
    <name type="scientific">Actinacidiphila acididurans</name>
    <dbReference type="NCBI Taxonomy" id="2784346"/>
    <lineage>
        <taxon>Bacteria</taxon>
        <taxon>Bacillati</taxon>
        <taxon>Actinomycetota</taxon>
        <taxon>Actinomycetes</taxon>
        <taxon>Kitasatosporales</taxon>
        <taxon>Streptomycetaceae</taxon>
        <taxon>Actinacidiphila</taxon>
    </lineage>
</organism>
<feature type="transmembrane region" description="Helical" evidence="1">
    <location>
        <begin position="122"/>
        <end position="152"/>
    </location>
</feature>
<keyword evidence="1" id="KW-1133">Transmembrane helix</keyword>
<dbReference type="EMBL" id="JADKYB010000007">
    <property type="protein sequence ID" value="MBM9505871.1"/>
    <property type="molecule type" value="Genomic_DNA"/>
</dbReference>
<name>A0ABS2TTP0_9ACTN</name>
<sequence length="521" mass="57257">MSELTACAACGAASAPDAVFCGNCGAALALPGRPTKPAPVVVPSAVGHMPERPSAPPRWGAGHDLTRYLCAAAYLDRDYATSLVGQVAAEPHLGVAPAPACDVPVVLRHAYLANVRRNYRDLVLAALLVLAFIFIFQGMVIGVLLSLFFSWVTVLSFELSTRYGRHLQSLRPDRFDPSTVPPATNEAAEARIRQVGDYAAGNVTVYSGYSPFIGYGTQLESWSFALDLTRPGSSGEPPGEFDVQDLYEHVLRRLRTLAVPGLEIEERVFVDGSAIIDDQRFLPDAFRRPVTGIPQDWVDDLKRAPEDRARTYLAVHSTGWNGELVSSLFLRFARSDSNLLVEGVHTVLCPLLDRYRIIDTLMPSPGLRDVAQIFSQASASTFFVLLASPARAVQAFFAEWRTRRAVRRQNKRIRQLRVFDYGARISVRQQASDTAYHRYFQKLDRSMAVKVCERRALDALVEFAEARHIDVGDLVQRQQVIVNNGIIAQGGSKVEGSSVASGDNASAFTRILNKIPLVNTD</sequence>
<evidence type="ECO:0000313" key="2">
    <source>
        <dbReference type="EMBL" id="MBM9505871.1"/>
    </source>
</evidence>
<keyword evidence="3" id="KW-1185">Reference proteome</keyword>
<accession>A0ABS2TTP0</accession>
<gene>
    <name evidence="2" type="ORF">ITX44_15165</name>
</gene>
<dbReference type="RefSeq" id="WP_205357735.1">
    <property type="nucleotide sequence ID" value="NZ_JADKYB010000007.1"/>
</dbReference>
<reference evidence="2 3" key="1">
    <citation type="submission" date="2021-01" db="EMBL/GenBank/DDBJ databases">
        <title>Streptomyces acididurans sp. nov., isolated from a peat swamp forest soil.</title>
        <authorList>
            <person name="Chantavorakit T."/>
            <person name="Duangmal K."/>
        </authorList>
    </citation>
    <scope>NUCLEOTIDE SEQUENCE [LARGE SCALE GENOMIC DNA]</scope>
    <source>
        <strain evidence="2 3">KK5PA1</strain>
    </source>
</reference>